<proteinExistence type="inferred from homology"/>
<dbReference type="InterPro" id="IPR057347">
    <property type="entry name" value="TANGO6_N"/>
</dbReference>
<dbReference type="SUPFAM" id="SSF48371">
    <property type="entry name" value="ARM repeat"/>
    <property type="match status" value="1"/>
</dbReference>
<comment type="caution">
    <text evidence="7">The sequence shown here is derived from an EMBL/GenBank/DDBJ whole genome shotgun (WGS) entry which is preliminary data.</text>
</comment>
<evidence type="ECO:0000259" key="6">
    <source>
        <dbReference type="Pfam" id="PF25267"/>
    </source>
</evidence>
<dbReference type="PANTHER" id="PTHR20959:SF1">
    <property type="entry name" value="TRANSPORT AND GOLGI ORGANIZATION PROTEIN 6 HOMOLOG"/>
    <property type="match status" value="1"/>
</dbReference>
<dbReference type="GO" id="GO:0009306">
    <property type="term" value="P:protein secretion"/>
    <property type="evidence" value="ECO:0007669"/>
    <property type="project" value="TreeGrafter"/>
</dbReference>
<feature type="domain" description="RNA polymerase II assembly factor Rtp1 C-terminal" evidence="4">
    <location>
        <begin position="908"/>
        <end position="1027"/>
    </location>
</feature>
<dbReference type="Pfam" id="PF25267">
    <property type="entry name" value="TANGO6_N"/>
    <property type="match status" value="1"/>
</dbReference>
<dbReference type="InterPro" id="IPR039600">
    <property type="entry name" value="TANGO6/Rtp1"/>
</dbReference>
<dbReference type="AlphaFoldDB" id="A0A9P5RVS8"/>
<sequence length="1232" mass="136135">MDLQQQQHNNILTIKSPVQHQSQETNIKADAKGNREGLNASEEISQQAQLNLKVMEVALKCELRSIHTLVGRKLDIQNIDKELRQRLEELAVLRLHGHNDKGPGSLQAKEVSTVTETEAGDEKPTPDSNEKASSGSFEDVRMEFVLQSVRLLAKLEENLMALVQDREISDPTNDQELLGLMDQRMIHTMLEIVVCWGIYPCLLPGVGTPLNRRVRSNIAQKDLFTAGPTAKRTGADAGSTVMDKPVDTTASNNTLWAIVEPLARIAVAYSPKTCRFTTMGSILVSRHIPDLYAALLQLAYRPLPKPDAPYIDSDVDTSSEIQESDAPAKSSKVTPGSLFSKTTKATPTGNNGTMDKARSNKASKSLESLTVLLSSVSPTHPTPSWIKSVSGRFLSQILLRPGGVRVVLEYMQGGGDTVKLDQLDRVAKLVTSVPDQMSSVHEYYQTICPELLGILEMDLKASGSLGLEQQKIQAMMRITPPSPQLIQTTTFVVGKLLSKNPAVAQVEIVAKEVEPLWKWGTRAQGKEPEASDTVPRQRRARGEVTIEDMDKLDEDDVGNIGAASGLDPIVASEYDVIKAVMFLYTFLIGNEPSPPLFKAFLSQASLGLYQLYEFSSQVRSVLREKAKEILIVYMRILDPKETIEVLKSIVMRRRILVSKLRPWQTLVNSSGQRIEDLVEMGSVGESYFAPGPTGGAVLRRRRTQDANAATQLELDVDVFLDFLSEVETSTNEGEILGDLYMYLLDEYQSGKARGENAVSPRRMLTMLQLILSMTQKLGPSIMKKVTQIISLANNILEHQGTVVSKYEDEKDESMDEDGGEADMEILSLVLTLLSAILTENEHLSQQDRHLLALTLVHLKQLADHPFIEIRRIAHDLQTLIPTRLSDESFLGDNLHMKTEVEVELEKYASALAALQDSLLPVRAHGLHILREMILAKSIVLTRATGGDGAERELDHALDIFVQHVQEPDSFIYLNAVKGLAALTDAHGPEILKKLMKIYSNENGRQTLETRLRVGEALVQTVQRCGEALGGYVDVLLPGLYKVMNTEMDPKLVEARVEERRKLAEKEKAKRASEALLSPEEKQRNALTILATAAETCPTALLPEMRYLVDWILSILDLDRQFEVRRAATLVLVLLFRALGANSLYRIEGDQLKRAYRTLRYIEQVDEDPLCRAQARAGIADLDGIVRTEMSPREGGSNQSGGSGGGGLLGTISGVSGSMVGGRSIGFPEIRYK</sequence>
<accession>A0A9P5RVS8</accession>
<dbReference type="Pfam" id="PF10304">
    <property type="entry name" value="RTP1_C2"/>
    <property type="match status" value="1"/>
</dbReference>
<evidence type="ECO:0000256" key="2">
    <source>
        <dbReference type="SAM" id="MobiDB-lite"/>
    </source>
</evidence>
<evidence type="ECO:0000259" key="3">
    <source>
        <dbReference type="Pfam" id="PF10304"/>
    </source>
</evidence>
<dbReference type="InterPro" id="IPR011989">
    <property type="entry name" value="ARM-like"/>
</dbReference>
<evidence type="ECO:0000259" key="4">
    <source>
        <dbReference type="Pfam" id="PF10363"/>
    </source>
</evidence>
<dbReference type="Pfam" id="PF23565">
    <property type="entry name" value="ARM_TANGO6"/>
    <property type="match status" value="1"/>
</dbReference>
<dbReference type="InterPro" id="IPR016024">
    <property type="entry name" value="ARM-type_fold"/>
</dbReference>
<dbReference type="Proteomes" id="UP000748756">
    <property type="component" value="Unassembled WGS sequence"/>
</dbReference>
<evidence type="ECO:0000313" key="8">
    <source>
        <dbReference type="Proteomes" id="UP000748756"/>
    </source>
</evidence>
<name>A0A9P5RVS8_9FUNG</name>
<evidence type="ECO:0000259" key="5">
    <source>
        <dbReference type="Pfam" id="PF23565"/>
    </source>
</evidence>
<protein>
    <recommendedName>
        <fullName evidence="9">RNA polymerase II assembly factor Rtp1 C-terminal domain-containing protein</fullName>
    </recommendedName>
</protein>
<evidence type="ECO:0008006" key="9">
    <source>
        <dbReference type="Google" id="ProtNLM"/>
    </source>
</evidence>
<comment type="similarity">
    <text evidence="1">Belongs to the Tango6 family.</text>
</comment>
<dbReference type="InterPro" id="IPR019414">
    <property type="entry name" value="Rtp1_C2"/>
</dbReference>
<dbReference type="PANTHER" id="PTHR20959">
    <property type="entry name" value="TRANSPORT AND GOLGI ORGANIZATION PROTEIN 6 FAMILY MEMBER"/>
    <property type="match status" value="1"/>
</dbReference>
<reference evidence="7" key="1">
    <citation type="journal article" date="2020" name="Fungal Divers.">
        <title>Resolving the Mortierellaceae phylogeny through synthesis of multi-gene phylogenetics and phylogenomics.</title>
        <authorList>
            <person name="Vandepol N."/>
            <person name="Liber J."/>
            <person name="Desiro A."/>
            <person name="Na H."/>
            <person name="Kennedy M."/>
            <person name="Barry K."/>
            <person name="Grigoriev I.V."/>
            <person name="Miller A.N."/>
            <person name="O'Donnell K."/>
            <person name="Stajich J.E."/>
            <person name="Bonito G."/>
        </authorList>
    </citation>
    <scope>NUCLEOTIDE SEQUENCE</scope>
    <source>
        <strain evidence="7">NRRL 6426</strain>
    </source>
</reference>
<feature type="region of interest" description="Disordered" evidence="2">
    <location>
        <begin position="98"/>
        <end position="135"/>
    </location>
</feature>
<feature type="domain" description="RNA polymerase II assembly factor Rtp1 C-terminal" evidence="3">
    <location>
        <begin position="1155"/>
        <end position="1182"/>
    </location>
</feature>
<dbReference type="OrthoDB" id="39591at2759"/>
<keyword evidence="8" id="KW-1185">Reference proteome</keyword>
<feature type="compositionally biased region" description="Basic and acidic residues" evidence="2">
    <location>
        <begin position="120"/>
        <end position="130"/>
    </location>
</feature>
<dbReference type="EMBL" id="JAAAUQ010000622">
    <property type="protein sequence ID" value="KAF9148716.1"/>
    <property type="molecule type" value="Genomic_DNA"/>
</dbReference>
<feature type="region of interest" description="Disordered" evidence="2">
    <location>
        <begin position="310"/>
        <end position="361"/>
    </location>
</feature>
<dbReference type="InterPro" id="IPR019451">
    <property type="entry name" value="Rtp1_C1"/>
</dbReference>
<feature type="domain" description="TANGO6 N-terminal" evidence="6">
    <location>
        <begin position="134"/>
        <end position="220"/>
    </location>
</feature>
<evidence type="ECO:0000313" key="7">
    <source>
        <dbReference type="EMBL" id="KAF9148716.1"/>
    </source>
</evidence>
<dbReference type="InterPro" id="IPR057407">
    <property type="entry name" value="HEAT_TANGO6"/>
</dbReference>
<feature type="domain" description="TANGO6 HEAT repeat" evidence="5">
    <location>
        <begin position="398"/>
        <end position="714"/>
    </location>
</feature>
<organism evidence="7 8">
    <name type="scientific">Linnemannia schmuckeri</name>
    <dbReference type="NCBI Taxonomy" id="64567"/>
    <lineage>
        <taxon>Eukaryota</taxon>
        <taxon>Fungi</taxon>
        <taxon>Fungi incertae sedis</taxon>
        <taxon>Mucoromycota</taxon>
        <taxon>Mortierellomycotina</taxon>
        <taxon>Mortierellomycetes</taxon>
        <taxon>Mortierellales</taxon>
        <taxon>Mortierellaceae</taxon>
        <taxon>Linnemannia</taxon>
    </lineage>
</organism>
<gene>
    <name evidence="7" type="ORF">BG015_009539</name>
</gene>
<evidence type="ECO:0000256" key="1">
    <source>
        <dbReference type="ARBA" id="ARBA00005724"/>
    </source>
</evidence>
<feature type="compositionally biased region" description="Polar residues" evidence="2">
    <location>
        <begin position="331"/>
        <end position="353"/>
    </location>
</feature>
<dbReference type="Gene3D" id="1.25.10.10">
    <property type="entry name" value="Leucine-rich Repeat Variant"/>
    <property type="match status" value="1"/>
</dbReference>
<dbReference type="Pfam" id="PF10363">
    <property type="entry name" value="RTP1_C1"/>
    <property type="match status" value="1"/>
</dbReference>